<keyword evidence="1" id="KW-0964">Secreted</keyword>
<dbReference type="GO" id="GO:0009277">
    <property type="term" value="C:fungal-type cell wall"/>
    <property type="evidence" value="ECO:0007669"/>
    <property type="project" value="InterPro"/>
</dbReference>
<dbReference type="EMBL" id="ML014287">
    <property type="protein sequence ID" value="RKO99406.1"/>
    <property type="molecule type" value="Genomic_DNA"/>
</dbReference>
<keyword evidence="1" id="KW-0134">Cell wall</keyword>
<comment type="similarity">
    <text evidence="1">Belongs to the fungal hydrophobin family.</text>
</comment>
<evidence type="ECO:0000313" key="3">
    <source>
        <dbReference type="EMBL" id="RKO99406.1"/>
    </source>
</evidence>
<accession>A0A4P9X324</accession>
<organism evidence="3 4">
    <name type="scientific">Caulochytrium protostelioides</name>
    <dbReference type="NCBI Taxonomy" id="1555241"/>
    <lineage>
        <taxon>Eukaryota</taxon>
        <taxon>Fungi</taxon>
        <taxon>Fungi incertae sedis</taxon>
        <taxon>Chytridiomycota</taxon>
        <taxon>Chytridiomycota incertae sedis</taxon>
        <taxon>Chytridiomycetes</taxon>
        <taxon>Caulochytriales</taxon>
        <taxon>Caulochytriaceae</taxon>
        <taxon>Caulochytrium</taxon>
    </lineage>
</organism>
<comment type="subcellular location">
    <subcellularLocation>
        <location evidence="1">Secreted</location>
        <location evidence="1">Cell wall</location>
    </subcellularLocation>
</comment>
<reference evidence="4" key="1">
    <citation type="journal article" date="2018" name="Nat. Microbiol.">
        <title>Leveraging single-cell genomics to expand the fungal tree of life.</title>
        <authorList>
            <person name="Ahrendt S.R."/>
            <person name="Quandt C.A."/>
            <person name="Ciobanu D."/>
            <person name="Clum A."/>
            <person name="Salamov A."/>
            <person name="Andreopoulos B."/>
            <person name="Cheng J.F."/>
            <person name="Woyke T."/>
            <person name="Pelin A."/>
            <person name="Henrissat B."/>
            <person name="Reynolds N.K."/>
            <person name="Benny G.L."/>
            <person name="Smith M.E."/>
            <person name="James T.Y."/>
            <person name="Grigoriev I.V."/>
        </authorList>
    </citation>
    <scope>NUCLEOTIDE SEQUENCE [LARGE SCALE GENOMIC DNA]</scope>
    <source>
        <strain evidence="4">ATCC 52028</strain>
    </source>
</reference>
<dbReference type="OrthoDB" id="4225815at2759"/>
<dbReference type="AlphaFoldDB" id="A0A4P9X324"/>
<evidence type="ECO:0000256" key="2">
    <source>
        <dbReference type="SAM" id="MobiDB-lite"/>
    </source>
</evidence>
<dbReference type="SMART" id="SM00075">
    <property type="entry name" value="HYDRO"/>
    <property type="match status" value="1"/>
</dbReference>
<dbReference type="GO" id="GO:0005199">
    <property type="term" value="F:structural constituent of cell wall"/>
    <property type="evidence" value="ECO:0007669"/>
    <property type="project" value="InterPro"/>
</dbReference>
<name>A0A4P9X324_9FUNG</name>
<keyword evidence="4" id="KW-1185">Reference proteome</keyword>
<dbReference type="InterPro" id="IPR001338">
    <property type="entry name" value="Class_I_Hydrophobin"/>
</dbReference>
<proteinExistence type="inferred from homology"/>
<gene>
    <name evidence="3" type="ORF">CXG81DRAFT_27825</name>
</gene>
<dbReference type="Proteomes" id="UP000274922">
    <property type="component" value="Unassembled WGS sequence"/>
</dbReference>
<dbReference type="CDD" id="cd23507">
    <property type="entry name" value="hydrophobin_I"/>
    <property type="match status" value="1"/>
</dbReference>
<keyword evidence="1" id="KW-1015">Disulfide bond</keyword>
<keyword evidence="1" id="KW-0732">Signal</keyword>
<evidence type="ECO:0000256" key="1">
    <source>
        <dbReference type="RuleBase" id="RU365009"/>
    </source>
</evidence>
<sequence length="199" mass="20140">MADGSRRGGYDNYDRPAVPTPTLRALATHVAAKPGYAADVPAPVSTPHSVATPVPVSTPGTVAHPALNPHSQPKITTVKPATPTLQVHPVATPSYTDKSPATYAAGYHEEHRGSGSTCGNGDIHCCDQTIDNDSSGAGLFGNLLGGLTAGVNCVPITAAVLGVAGQSACKKKTLCCSGDTIQQGLINFGCTNLGLDILG</sequence>
<dbReference type="Pfam" id="PF01185">
    <property type="entry name" value="Hydrophobin"/>
    <property type="match status" value="1"/>
</dbReference>
<feature type="region of interest" description="Disordered" evidence="2">
    <location>
        <begin position="48"/>
        <end position="98"/>
    </location>
</feature>
<protein>
    <recommendedName>
        <fullName evidence="1">Hydrophobin</fullName>
    </recommendedName>
</protein>
<evidence type="ECO:0000313" key="4">
    <source>
        <dbReference type="Proteomes" id="UP000274922"/>
    </source>
</evidence>